<dbReference type="SMART" id="SM00241">
    <property type="entry name" value="ZP"/>
    <property type="match status" value="1"/>
</dbReference>
<dbReference type="GO" id="GO:0009653">
    <property type="term" value="P:anatomical structure morphogenesis"/>
    <property type="evidence" value="ECO:0007669"/>
    <property type="project" value="TreeGrafter"/>
</dbReference>
<dbReference type="InterPro" id="IPR001507">
    <property type="entry name" value="ZP_dom"/>
</dbReference>
<dbReference type="Proteomes" id="UP000887566">
    <property type="component" value="Unplaced"/>
</dbReference>
<keyword evidence="1" id="KW-1133">Transmembrane helix</keyword>
<feature type="domain" description="Apple" evidence="3">
    <location>
        <begin position="28"/>
        <end position="110"/>
    </location>
</feature>
<dbReference type="InterPro" id="IPR052774">
    <property type="entry name" value="Celegans_DevNeuronal_Protein"/>
</dbReference>
<dbReference type="AlphaFoldDB" id="A0A914URV7"/>
<feature type="chain" id="PRO_5037732812" evidence="2">
    <location>
        <begin position="23"/>
        <end position="719"/>
    </location>
</feature>
<keyword evidence="1" id="KW-0812">Transmembrane</keyword>
<keyword evidence="2" id="KW-0732">Signal</keyword>
<dbReference type="WBParaSite" id="PSAMB.scaffold120size76228.g2151.t1">
    <property type="protein sequence ID" value="PSAMB.scaffold120size76228.g2151.t1"/>
    <property type="gene ID" value="PSAMB.scaffold120size76228.g2151"/>
</dbReference>
<organism evidence="5 6">
    <name type="scientific">Plectus sambesii</name>
    <dbReference type="NCBI Taxonomy" id="2011161"/>
    <lineage>
        <taxon>Eukaryota</taxon>
        <taxon>Metazoa</taxon>
        <taxon>Ecdysozoa</taxon>
        <taxon>Nematoda</taxon>
        <taxon>Chromadorea</taxon>
        <taxon>Plectida</taxon>
        <taxon>Plectina</taxon>
        <taxon>Plectoidea</taxon>
        <taxon>Plectidae</taxon>
        <taxon>Plectus</taxon>
    </lineage>
</organism>
<feature type="domain" description="ZP" evidence="4">
    <location>
        <begin position="300"/>
        <end position="546"/>
    </location>
</feature>
<protein>
    <submittedName>
        <fullName evidence="6">PAN domain protein</fullName>
    </submittedName>
</protein>
<dbReference type="PROSITE" id="PS50948">
    <property type="entry name" value="PAN"/>
    <property type="match status" value="3"/>
</dbReference>
<accession>A0A914URV7</accession>
<feature type="domain" description="Apple" evidence="3">
    <location>
        <begin position="118"/>
        <end position="203"/>
    </location>
</feature>
<dbReference type="PANTHER" id="PTHR47327:SF17">
    <property type="entry name" value="CUTICLIN-LIKE"/>
    <property type="match status" value="1"/>
</dbReference>
<feature type="transmembrane region" description="Helical" evidence="1">
    <location>
        <begin position="650"/>
        <end position="674"/>
    </location>
</feature>
<name>A0A914URV7_9BILA</name>
<proteinExistence type="predicted"/>
<evidence type="ECO:0000259" key="4">
    <source>
        <dbReference type="PROSITE" id="PS51034"/>
    </source>
</evidence>
<dbReference type="SUPFAM" id="SSF57414">
    <property type="entry name" value="Hairpin loop containing domain-like"/>
    <property type="match status" value="3"/>
</dbReference>
<dbReference type="SMART" id="SM00473">
    <property type="entry name" value="PAN_AP"/>
    <property type="match status" value="3"/>
</dbReference>
<dbReference type="Pfam" id="PF00024">
    <property type="entry name" value="PAN_1"/>
    <property type="match status" value="3"/>
</dbReference>
<sequence>MRSAIVCFVTLLLLLQLPDTLQLDVKTCSNTYFITSRGKRLIGSAIERKSASSLTDCLKQCRANSVCRGINYLLDNDSPTCSLVDTSSTSNGTLQYVEDSAIIYSAELACHSSDDIKCSRQWAYELTPSTDIKTQEMVISTLAGHDRGSCLDECLRRSTACRAALFNGQTRECRVALIGPHTVHTVEEYFKDDAQWDLYESNCRDEQLDKRKCQYLKVKNAGFVDVFDAKLAPVFDIDQCQARCVTWADGTCRSYTFDSATQTCYISHSTSRVLGKNPLDIRQKHFTMADLDDCVDFNLKCQQDAMLIRGTAMKLFSGTIRAKQERSYFCDKAIKNAFDFETTIPYGECGTKKQSEPIPTYSNLMFVKDGSTELVTVRDKLLQVLCRLHDGEDISVSYRLDVLGNETVEDNTVRLITPEQPFTIKPKYRLSVLTRDLRKADVVTVGDTGYILITVDEEAQESGLDFELTDLVAQDKTGKTVQLLDGDGCPLSTDTVLNVEKDTDGGLRLKIKFEGFPDSAEVVYKGLVKPCLTQCWRKCGKKGDGAKSEPIIRARRSPSDYNPRQFFLAQDLYKIRSNSGVRLINGPTGQPQVIDLNRPVRLPELMNLLSISSNYSNDRATMDEYDSLDISARPVPSRLAICLTQNPSCLFTVLLAVLQCFLVFFCVCIMYFYVQQWRECARVRRLRRLNEEAAITSTVQYQFEPPPSNKGAVAEDRPT</sequence>
<dbReference type="Gene3D" id="3.50.4.10">
    <property type="entry name" value="Hepatocyte Growth Factor"/>
    <property type="match status" value="2"/>
</dbReference>
<evidence type="ECO:0000313" key="6">
    <source>
        <dbReference type="WBParaSite" id="PSAMB.scaffold120size76228.g2151.t1"/>
    </source>
</evidence>
<feature type="signal peptide" evidence="2">
    <location>
        <begin position="1"/>
        <end position="22"/>
    </location>
</feature>
<evidence type="ECO:0000313" key="5">
    <source>
        <dbReference type="Proteomes" id="UP000887566"/>
    </source>
</evidence>
<dbReference type="PROSITE" id="PS51034">
    <property type="entry name" value="ZP_2"/>
    <property type="match status" value="1"/>
</dbReference>
<evidence type="ECO:0000256" key="1">
    <source>
        <dbReference type="SAM" id="Phobius"/>
    </source>
</evidence>
<evidence type="ECO:0000256" key="2">
    <source>
        <dbReference type="SAM" id="SignalP"/>
    </source>
</evidence>
<feature type="domain" description="Apple" evidence="3">
    <location>
        <begin position="213"/>
        <end position="286"/>
    </location>
</feature>
<dbReference type="CDD" id="cd01099">
    <property type="entry name" value="PAN_AP_HGF"/>
    <property type="match status" value="1"/>
</dbReference>
<evidence type="ECO:0000259" key="3">
    <source>
        <dbReference type="PROSITE" id="PS50948"/>
    </source>
</evidence>
<keyword evidence="5" id="KW-1185">Reference proteome</keyword>
<reference evidence="6" key="1">
    <citation type="submission" date="2022-11" db="UniProtKB">
        <authorList>
            <consortium name="WormBaseParasite"/>
        </authorList>
    </citation>
    <scope>IDENTIFICATION</scope>
</reference>
<dbReference type="InterPro" id="IPR003609">
    <property type="entry name" value="Pan_app"/>
</dbReference>
<dbReference type="PANTHER" id="PTHR47327">
    <property type="entry name" value="FI18240P1-RELATED"/>
    <property type="match status" value="1"/>
</dbReference>
<keyword evidence="1" id="KW-0472">Membrane</keyword>